<dbReference type="GO" id="GO:0140359">
    <property type="term" value="F:ABC-type transporter activity"/>
    <property type="evidence" value="ECO:0007669"/>
    <property type="project" value="InterPro"/>
</dbReference>
<keyword evidence="8 9" id="KW-0472">Membrane</keyword>
<proteinExistence type="inferred from homology"/>
<dbReference type="PANTHER" id="PTHR30413">
    <property type="entry name" value="INNER MEMBRANE TRANSPORT PERMEASE"/>
    <property type="match status" value="1"/>
</dbReference>
<dbReference type="InterPro" id="IPR047817">
    <property type="entry name" value="ABC2_TM_bact-type"/>
</dbReference>
<protein>
    <recommendedName>
        <fullName evidence="9">Transport permease protein</fullName>
    </recommendedName>
</protein>
<feature type="transmembrane region" description="Helical" evidence="9">
    <location>
        <begin position="120"/>
        <end position="147"/>
    </location>
</feature>
<dbReference type="GO" id="GO:0015774">
    <property type="term" value="P:polysaccharide transport"/>
    <property type="evidence" value="ECO:0007669"/>
    <property type="project" value="UniProtKB-KW"/>
</dbReference>
<evidence type="ECO:0000256" key="9">
    <source>
        <dbReference type="RuleBase" id="RU361157"/>
    </source>
</evidence>
<evidence type="ECO:0000313" key="11">
    <source>
        <dbReference type="EMBL" id="AVO48657.1"/>
    </source>
</evidence>
<evidence type="ECO:0000256" key="1">
    <source>
        <dbReference type="ARBA" id="ARBA00004651"/>
    </source>
</evidence>
<dbReference type="EMBL" id="CP027667">
    <property type="protein sequence ID" value="AVO48657.1"/>
    <property type="molecule type" value="Genomic_DNA"/>
</dbReference>
<keyword evidence="7" id="KW-0762">Sugar transport</keyword>
<evidence type="ECO:0000259" key="10">
    <source>
        <dbReference type="PROSITE" id="PS51012"/>
    </source>
</evidence>
<evidence type="ECO:0000256" key="6">
    <source>
        <dbReference type="ARBA" id="ARBA00022989"/>
    </source>
</evidence>
<dbReference type="OrthoDB" id="9786910at2"/>
<dbReference type="InterPro" id="IPR013525">
    <property type="entry name" value="ABC2_TM"/>
</dbReference>
<name>A0A2R3QAJ5_9BURK</name>
<dbReference type="GO" id="GO:0005886">
    <property type="term" value="C:plasma membrane"/>
    <property type="evidence" value="ECO:0007669"/>
    <property type="project" value="UniProtKB-SubCell"/>
</dbReference>
<dbReference type="GO" id="GO:0015920">
    <property type="term" value="P:lipopolysaccharide transport"/>
    <property type="evidence" value="ECO:0007669"/>
    <property type="project" value="TreeGrafter"/>
</dbReference>
<dbReference type="Proteomes" id="UP000237925">
    <property type="component" value="Chromosome"/>
</dbReference>
<keyword evidence="7" id="KW-0625">Polysaccharide transport</keyword>
<reference evidence="11 12" key="1">
    <citation type="submission" date="2018-03" db="EMBL/GenBank/DDBJ databases">
        <title>Genome sequencing of Melaminivora sp.</title>
        <authorList>
            <person name="Kim S.-J."/>
            <person name="Heo J."/>
            <person name="Ahn J.-H."/>
            <person name="Kwon S.-W."/>
        </authorList>
    </citation>
    <scope>NUCLEOTIDE SEQUENCE [LARGE SCALE GENOMIC DNA]</scope>
    <source>
        <strain evidence="11 12">SC2-9</strain>
    </source>
</reference>
<feature type="transmembrane region" description="Helical" evidence="9">
    <location>
        <begin position="78"/>
        <end position="99"/>
    </location>
</feature>
<dbReference type="KEGG" id="mela:C6568_04790"/>
<evidence type="ECO:0000256" key="5">
    <source>
        <dbReference type="ARBA" id="ARBA00022692"/>
    </source>
</evidence>
<comment type="similarity">
    <text evidence="2 9">Belongs to the ABC-2 integral membrane protein family.</text>
</comment>
<feature type="transmembrane region" description="Helical" evidence="9">
    <location>
        <begin position="245"/>
        <end position="264"/>
    </location>
</feature>
<feature type="transmembrane region" description="Helical" evidence="9">
    <location>
        <begin position="153"/>
        <end position="183"/>
    </location>
</feature>
<accession>A0A2R3QAJ5</accession>
<sequence length="278" mass="31061">MNSLRDPLRWPLPGIVRDVLRYRTFIAGSVRRDIEAQFRGSLLGGAWVLIQPLAMISIYTLVFANVMRNRLAGVESTYGYSIYLCAGLLAWTFFADSLARLQSVFVANANLLKKATFPRICLPLVALGVTSFNFCVISALFLLFLLVSGNWPGWVIAGVLPALAVQVVWTLALGMLAATLNVFFRDVGQLVNVGLLFWFWLTPIVYPASVLPAWAQGWAWLNPFALFVHHYQQVFVYAQLPGRQAWLALAVLAALGLALLWLGWRVYQQRAPEMADEL</sequence>
<keyword evidence="3 9" id="KW-0813">Transport</keyword>
<dbReference type="RefSeq" id="WP_106683137.1">
    <property type="nucleotide sequence ID" value="NZ_CP027667.1"/>
</dbReference>
<gene>
    <name evidence="11" type="ORF">C6568_04790</name>
</gene>
<dbReference type="PANTHER" id="PTHR30413:SF10">
    <property type="entry name" value="CAPSULE POLYSACCHARIDE EXPORT INNER-MEMBRANE PROTEIN CTRC"/>
    <property type="match status" value="1"/>
</dbReference>
<dbReference type="AlphaFoldDB" id="A0A2R3QAJ5"/>
<keyword evidence="6 9" id="KW-1133">Transmembrane helix</keyword>
<feature type="transmembrane region" description="Helical" evidence="9">
    <location>
        <begin position="41"/>
        <end position="66"/>
    </location>
</feature>
<keyword evidence="5 9" id="KW-0812">Transmembrane</keyword>
<feature type="transmembrane region" description="Helical" evidence="9">
    <location>
        <begin position="195"/>
        <end position="215"/>
    </location>
</feature>
<evidence type="ECO:0000256" key="8">
    <source>
        <dbReference type="ARBA" id="ARBA00023136"/>
    </source>
</evidence>
<dbReference type="Pfam" id="PF01061">
    <property type="entry name" value="ABC2_membrane"/>
    <property type="match status" value="1"/>
</dbReference>
<evidence type="ECO:0000313" key="12">
    <source>
        <dbReference type="Proteomes" id="UP000237925"/>
    </source>
</evidence>
<evidence type="ECO:0000256" key="4">
    <source>
        <dbReference type="ARBA" id="ARBA00022475"/>
    </source>
</evidence>
<keyword evidence="4 9" id="KW-1003">Cell membrane</keyword>
<organism evidence="11 12">
    <name type="scientific">Melaminivora suipulveris</name>
    <dbReference type="NCBI Taxonomy" id="2109913"/>
    <lineage>
        <taxon>Bacteria</taxon>
        <taxon>Pseudomonadati</taxon>
        <taxon>Pseudomonadota</taxon>
        <taxon>Betaproteobacteria</taxon>
        <taxon>Burkholderiales</taxon>
        <taxon>Comamonadaceae</taxon>
        <taxon>Melaminivora</taxon>
    </lineage>
</organism>
<evidence type="ECO:0000256" key="7">
    <source>
        <dbReference type="ARBA" id="ARBA00023047"/>
    </source>
</evidence>
<comment type="subcellular location">
    <subcellularLocation>
        <location evidence="9">Cell inner membrane</location>
        <topology evidence="9">Multi-pass membrane protein</topology>
    </subcellularLocation>
    <subcellularLocation>
        <location evidence="1">Cell membrane</location>
        <topology evidence="1">Multi-pass membrane protein</topology>
    </subcellularLocation>
</comment>
<evidence type="ECO:0000256" key="3">
    <source>
        <dbReference type="ARBA" id="ARBA00022448"/>
    </source>
</evidence>
<evidence type="ECO:0000256" key="2">
    <source>
        <dbReference type="ARBA" id="ARBA00007783"/>
    </source>
</evidence>
<dbReference type="PROSITE" id="PS51012">
    <property type="entry name" value="ABC_TM2"/>
    <property type="match status" value="1"/>
</dbReference>
<feature type="domain" description="ABC transmembrane type-2" evidence="10">
    <location>
        <begin position="43"/>
        <end position="270"/>
    </location>
</feature>
<keyword evidence="12" id="KW-1185">Reference proteome</keyword>